<evidence type="ECO:0000313" key="3">
    <source>
        <dbReference type="EMBL" id="MBC5694607.1"/>
    </source>
</evidence>
<feature type="region of interest" description="Disordered" evidence="1">
    <location>
        <begin position="196"/>
        <end position="226"/>
    </location>
</feature>
<sequence length="346" mass="40329">MKQENNENRPSFGLMKLNNIISYYHMQMPRWLFSDSGYSDMTLESKVAYTFLLNRFQLSRRNGWVNRYGEVYVIYTREDLAGEMQISYRKAISCFKELTEKHLVWEQRQGRGLPNRIYLAEVVFAEKASFAYDCAPFSANENRPAENAGLENEDDMDSNKENCSEMPDTDAEPLYTAASDLPELQCKTCENGTSRGAETAVQDLPKPHTSKKEIRNTENSFTEESSFIGRTRERAELQEIERRAEFQDFVDAERNLLDDCLHWLYYCSELRIGNCTYPQDYVREKLWGLTFEIAEAAVLRIQANDLEIRRNAIVYAAKVLFSCLMESRSEEMLDPVVNRLKRRFPT</sequence>
<feature type="region of interest" description="Disordered" evidence="1">
    <location>
        <begin position="142"/>
        <end position="171"/>
    </location>
</feature>
<name>A0ABR7GJW3_9FIRM</name>
<evidence type="ECO:0000313" key="4">
    <source>
        <dbReference type="Proteomes" id="UP000641741"/>
    </source>
</evidence>
<evidence type="ECO:0000259" key="2">
    <source>
        <dbReference type="Pfam" id="PF06970"/>
    </source>
</evidence>
<dbReference type="RefSeq" id="WP_186968894.1">
    <property type="nucleotide sequence ID" value="NZ_JACOPK010000001.1"/>
</dbReference>
<dbReference type="InterPro" id="IPR010724">
    <property type="entry name" value="RepA_N"/>
</dbReference>
<gene>
    <name evidence="3" type="ORF">H8S02_01380</name>
</gene>
<dbReference type="Proteomes" id="UP000641741">
    <property type="component" value="Unassembled WGS sequence"/>
</dbReference>
<evidence type="ECO:0000256" key="1">
    <source>
        <dbReference type="SAM" id="MobiDB-lite"/>
    </source>
</evidence>
<dbReference type="Pfam" id="PF06970">
    <property type="entry name" value="RepA_N"/>
    <property type="match status" value="1"/>
</dbReference>
<reference evidence="3 4" key="1">
    <citation type="submission" date="2020-08" db="EMBL/GenBank/DDBJ databases">
        <title>Genome public.</title>
        <authorList>
            <person name="Liu C."/>
            <person name="Sun Q."/>
        </authorList>
    </citation>
    <scope>NUCLEOTIDE SEQUENCE [LARGE SCALE GENOMIC DNA]</scope>
    <source>
        <strain evidence="3 4">M2</strain>
    </source>
</reference>
<keyword evidence="4" id="KW-1185">Reference proteome</keyword>
<proteinExistence type="predicted"/>
<comment type="caution">
    <text evidence="3">The sequence shown here is derived from an EMBL/GenBank/DDBJ whole genome shotgun (WGS) entry which is preliminary data.</text>
</comment>
<organism evidence="3 4">
    <name type="scientific">Agathobaculum hominis</name>
    <dbReference type="NCBI Taxonomy" id="2763014"/>
    <lineage>
        <taxon>Bacteria</taxon>
        <taxon>Bacillati</taxon>
        <taxon>Bacillota</taxon>
        <taxon>Clostridia</taxon>
        <taxon>Eubacteriales</taxon>
        <taxon>Butyricicoccaceae</taxon>
        <taxon>Agathobaculum</taxon>
    </lineage>
</organism>
<dbReference type="EMBL" id="JACOPK010000001">
    <property type="protein sequence ID" value="MBC5694607.1"/>
    <property type="molecule type" value="Genomic_DNA"/>
</dbReference>
<accession>A0ABR7GJW3</accession>
<protein>
    <submittedName>
        <fullName evidence="3">Replication initiator protein A</fullName>
    </submittedName>
</protein>
<feature type="domain" description="Replication initiator A N-terminal" evidence="2">
    <location>
        <begin position="26"/>
        <end position="98"/>
    </location>
</feature>